<dbReference type="Pfam" id="PF00874">
    <property type="entry name" value="PRD"/>
    <property type="match status" value="1"/>
</dbReference>
<dbReference type="InterPro" id="IPR036634">
    <property type="entry name" value="PRD_sf"/>
</dbReference>
<keyword evidence="3" id="KW-0804">Transcription</keyword>
<dbReference type="InterPro" id="IPR011608">
    <property type="entry name" value="PRD"/>
</dbReference>
<protein>
    <recommendedName>
        <fullName evidence="4">PRD domain-containing protein</fullName>
    </recommendedName>
</protein>
<keyword evidence="1" id="KW-0677">Repeat</keyword>
<gene>
    <name evidence="5" type="ORF">CUESP1_1027</name>
</gene>
<dbReference type="InterPro" id="IPR050661">
    <property type="entry name" value="BglG_antiterminators"/>
</dbReference>
<sequence length="121" mass="13801">MDNMLLMRLNLLLDAGEIDEDIIQIIKEFTEIIERELSLTITEKNGSMLVTHMAMALARIKKGEEILPLDDVLMGEVKTSAIYDRVPLLISKLEEKFNIEIPKSEFGYIALHLCNLNNINN</sequence>
<dbReference type="Gene3D" id="1.10.1790.10">
    <property type="entry name" value="PRD domain"/>
    <property type="match status" value="1"/>
</dbReference>
<dbReference type="OrthoDB" id="3192572at2"/>
<accession>M1Z5Y8</accession>
<name>M1Z5Y8_9FIRM</name>
<evidence type="ECO:0000256" key="2">
    <source>
        <dbReference type="ARBA" id="ARBA00023015"/>
    </source>
</evidence>
<evidence type="ECO:0000313" key="5">
    <source>
        <dbReference type="EMBL" id="SHD76402.1"/>
    </source>
</evidence>
<evidence type="ECO:0000256" key="3">
    <source>
        <dbReference type="ARBA" id="ARBA00023163"/>
    </source>
</evidence>
<dbReference type="SUPFAM" id="SSF63520">
    <property type="entry name" value="PTS-regulatory domain, PRD"/>
    <property type="match status" value="1"/>
</dbReference>
<dbReference type="RefSeq" id="WP_005583161.1">
    <property type="nucleotide sequence ID" value="NZ_LT669839.1"/>
</dbReference>
<dbReference type="EMBL" id="LT669839">
    <property type="protein sequence ID" value="SHD76402.1"/>
    <property type="molecule type" value="Genomic_DNA"/>
</dbReference>
<dbReference type="AlphaFoldDB" id="M1Z5Y8"/>
<proteinExistence type="predicted"/>
<evidence type="ECO:0000256" key="1">
    <source>
        <dbReference type="ARBA" id="ARBA00022737"/>
    </source>
</evidence>
<evidence type="ECO:0000313" key="6">
    <source>
        <dbReference type="Proteomes" id="UP000245423"/>
    </source>
</evidence>
<dbReference type="Proteomes" id="UP000245423">
    <property type="component" value="Chromosome 1"/>
</dbReference>
<dbReference type="PANTHER" id="PTHR30185">
    <property type="entry name" value="CRYPTIC BETA-GLUCOSIDE BGL OPERON ANTITERMINATOR"/>
    <property type="match status" value="1"/>
</dbReference>
<dbReference type="HOGENOM" id="CLU_146117_1_0_9"/>
<keyword evidence="6" id="KW-1185">Reference proteome</keyword>
<organism evidence="5 6">
    <name type="scientific">[Clostridium] ultunense Esp</name>
    <dbReference type="NCBI Taxonomy" id="1288971"/>
    <lineage>
        <taxon>Bacteria</taxon>
        <taxon>Bacillati</taxon>
        <taxon>Bacillota</taxon>
        <taxon>Tissierellia</taxon>
        <taxon>Tissierellales</taxon>
        <taxon>Tepidimicrobiaceae</taxon>
        <taxon>Schnuerera</taxon>
    </lineage>
</organism>
<reference evidence="5 6" key="1">
    <citation type="submission" date="2016-11" db="EMBL/GenBank/DDBJ databases">
        <authorList>
            <person name="Manzoor S."/>
        </authorList>
    </citation>
    <scope>NUCLEOTIDE SEQUENCE [LARGE SCALE GENOMIC DNA]</scope>
    <source>
        <strain evidence="5">Clostridium ultunense strain Esp</strain>
    </source>
</reference>
<evidence type="ECO:0000259" key="4">
    <source>
        <dbReference type="PROSITE" id="PS51372"/>
    </source>
</evidence>
<feature type="domain" description="PRD" evidence="4">
    <location>
        <begin position="17"/>
        <end position="121"/>
    </location>
</feature>
<dbReference type="GO" id="GO:0006355">
    <property type="term" value="P:regulation of DNA-templated transcription"/>
    <property type="evidence" value="ECO:0007669"/>
    <property type="project" value="InterPro"/>
</dbReference>
<dbReference type="PROSITE" id="PS51372">
    <property type="entry name" value="PRD_2"/>
    <property type="match status" value="1"/>
</dbReference>
<keyword evidence="2" id="KW-0805">Transcription regulation</keyword>
<dbReference type="PANTHER" id="PTHR30185:SF18">
    <property type="entry name" value="TRANSCRIPTIONAL REGULATOR MTLR"/>
    <property type="match status" value="1"/>
</dbReference>